<feature type="region of interest" description="Disordered" evidence="1">
    <location>
        <begin position="59"/>
        <end position="90"/>
    </location>
</feature>
<feature type="domain" description="DUF7344" evidence="2">
    <location>
        <begin position="23"/>
        <end position="119"/>
    </location>
</feature>
<protein>
    <recommendedName>
        <fullName evidence="2">DUF7344 domain-containing protein</fullName>
    </recommendedName>
</protein>
<evidence type="ECO:0000259" key="2">
    <source>
        <dbReference type="Pfam" id="PF24035"/>
    </source>
</evidence>
<feature type="compositionally biased region" description="Low complexity" evidence="1">
    <location>
        <begin position="65"/>
        <end position="77"/>
    </location>
</feature>
<evidence type="ECO:0000313" key="4">
    <source>
        <dbReference type="Proteomes" id="UP000198848"/>
    </source>
</evidence>
<dbReference type="AlphaFoldDB" id="A0A1H1G1J3"/>
<keyword evidence="4" id="KW-1185">Reference proteome</keyword>
<accession>A0A1H1G1J3</accession>
<dbReference type="InterPro" id="IPR036388">
    <property type="entry name" value="WH-like_DNA-bd_sf"/>
</dbReference>
<dbReference type="EMBL" id="FNLC01000002">
    <property type="protein sequence ID" value="SDR07107.1"/>
    <property type="molecule type" value="Genomic_DNA"/>
</dbReference>
<dbReference type="InterPro" id="IPR055768">
    <property type="entry name" value="DUF7344"/>
</dbReference>
<gene>
    <name evidence="3" type="ORF">SAMN04489842_2217</name>
</gene>
<name>A0A1H1G1J3_NATTX</name>
<dbReference type="Gene3D" id="1.10.10.10">
    <property type="entry name" value="Winged helix-like DNA-binding domain superfamily/Winged helix DNA-binding domain"/>
    <property type="match status" value="1"/>
</dbReference>
<dbReference type="Proteomes" id="UP000198848">
    <property type="component" value="Unassembled WGS sequence"/>
</dbReference>
<dbReference type="STRING" id="1095778.SAMN04489842_2217"/>
<dbReference type="RefSeq" id="WP_090381554.1">
    <property type="nucleotide sequence ID" value="NZ_FNLC01000002.1"/>
</dbReference>
<proteinExistence type="predicted"/>
<dbReference type="OrthoDB" id="21363at2157"/>
<organism evidence="3 4">
    <name type="scientific">Natronobacterium texcoconense</name>
    <dbReference type="NCBI Taxonomy" id="1095778"/>
    <lineage>
        <taxon>Archaea</taxon>
        <taxon>Methanobacteriati</taxon>
        <taxon>Methanobacteriota</taxon>
        <taxon>Stenosarchaea group</taxon>
        <taxon>Halobacteria</taxon>
        <taxon>Halobacteriales</taxon>
        <taxon>Natrialbaceae</taxon>
        <taxon>Natronobacterium</taxon>
    </lineage>
</organism>
<evidence type="ECO:0000256" key="1">
    <source>
        <dbReference type="SAM" id="MobiDB-lite"/>
    </source>
</evidence>
<sequence length="139" mass="16035">MRETERGSTALTVDATPSLDCVFDLLSDRRRRYALYYLNEREDGVATIDELTNHIATLERRVESGSETGSECSETSSNPDVDGTPAERKQRIRTELQHVHLPKLEEVGVLEHDQRSETARYWNQPSIEEWLEHAQHKEL</sequence>
<dbReference type="Pfam" id="PF24035">
    <property type="entry name" value="DUF7344"/>
    <property type="match status" value="1"/>
</dbReference>
<evidence type="ECO:0000313" key="3">
    <source>
        <dbReference type="EMBL" id="SDR07107.1"/>
    </source>
</evidence>
<reference evidence="4" key="1">
    <citation type="submission" date="2016-10" db="EMBL/GenBank/DDBJ databases">
        <authorList>
            <person name="Varghese N."/>
            <person name="Submissions S."/>
        </authorList>
    </citation>
    <scope>NUCLEOTIDE SEQUENCE [LARGE SCALE GENOMIC DNA]</scope>
    <source>
        <strain evidence="4">DSM 24767</strain>
    </source>
</reference>